<evidence type="ECO:0000256" key="1">
    <source>
        <dbReference type="SAM" id="Phobius"/>
    </source>
</evidence>
<keyword evidence="3" id="KW-1185">Reference proteome</keyword>
<feature type="transmembrane region" description="Helical" evidence="1">
    <location>
        <begin position="44"/>
        <end position="64"/>
    </location>
</feature>
<evidence type="ECO:0000313" key="3">
    <source>
        <dbReference type="Proteomes" id="UP001239462"/>
    </source>
</evidence>
<proteinExistence type="predicted"/>
<organism evidence="2 3">
    <name type="scientific">Roseiconus lacunae</name>
    <dbReference type="NCBI Taxonomy" id="2605694"/>
    <lineage>
        <taxon>Bacteria</taxon>
        <taxon>Pseudomonadati</taxon>
        <taxon>Planctomycetota</taxon>
        <taxon>Planctomycetia</taxon>
        <taxon>Pirellulales</taxon>
        <taxon>Pirellulaceae</taxon>
        <taxon>Roseiconus</taxon>
    </lineage>
</organism>
<comment type="caution">
    <text evidence="2">The sequence shown here is derived from an EMBL/GenBank/DDBJ whole genome shotgun (WGS) entry which is preliminary data.</text>
</comment>
<accession>A0ABT7PSH8</accession>
<reference evidence="2 3" key="1">
    <citation type="submission" date="2023-06" db="EMBL/GenBank/DDBJ databases">
        <title>Roseiconus lacunae JC819 isolated from Gulf of Mannar region, Tamil Nadu.</title>
        <authorList>
            <person name="Pk S."/>
            <person name="Ch S."/>
            <person name="Ch V.R."/>
        </authorList>
    </citation>
    <scope>NUCLEOTIDE SEQUENCE [LARGE SCALE GENOMIC DNA]</scope>
    <source>
        <strain evidence="2 3">JC819</strain>
    </source>
</reference>
<keyword evidence="1" id="KW-0472">Membrane</keyword>
<protein>
    <submittedName>
        <fullName evidence="2">Uncharacterized protein</fullName>
    </submittedName>
</protein>
<name>A0ABT7PSH8_9BACT</name>
<evidence type="ECO:0000313" key="2">
    <source>
        <dbReference type="EMBL" id="MDM4019443.1"/>
    </source>
</evidence>
<gene>
    <name evidence="2" type="ORF">QTN89_28580</name>
</gene>
<dbReference type="Proteomes" id="UP001239462">
    <property type="component" value="Unassembled WGS sequence"/>
</dbReference>
<dbReference type="RefSeq" id="WP_230773560.1">
    <property type="nucleotide sequence ID" value="NZ_JAJMQV010000029.1"/>
</dbReference>
<feature type="transmembrane region" description="Helical" evidence="1">
    <location>
        <begin position="7"/>
        <end position="24"/>
    </location>
</feature>
<keyword evidence="1" id="KW-0812">Transmembrane</keyword>
<keyword evidence="1" id="KW-1133">Transmembrane helix</keyword>
<sequence>MRRIPLLTVFGWTGLLGIGVLLLARHEWVSGFDDNGDAAAVRFYSALALGLLALIPGACLLYAMKRS</sequence>
<dbReference type="EMBL" id="JASZZN010000056">
    <property type="protein sequence ID" value="MDM4019443.1"/>
    <property type="molecule type" value="Genomic_DNA"/>
</dbReference>